<feature type="domain" description="Cupin type-2" evidence="1">
    <location>
        <begin position="56"/>
        <end position="114"/>
    </location>
</feature>
<dbReference type="KEGG" id="rpon:G3256_14930"/>
<dbReference type="InterPro" id="IPR014710">
    <property type="entry name" value="RmlC-like_jellyroll"/>
</dbReference>
<dbReference type="Pfam" id="PF07883">
    <property type="entry name" value="Cupin_2"/>
    <property type="match status" value="1"/>
</dbReference>
<dbReference type="CDD" id="cd02219">
    <property type="entry name" value="cupin_YjlB-like"/>
    <property type="match status" value="1"/>
</dbReference>
<dbReference type="AlphaFoldDB" id="A0A858SX12"/>
<gene>
    <name evidence="2" type="ORF">G3256_14930</name>
</gene>
<protein>
    <submittedName>
        <fullName evidence="2">Cupin domain-containing protein</fullName>
    </submittedName>
</protein>
<proteinExistence type="predicted"/>
<dbReference type="Gene3D" id="2.60.120.10">
    <property type="entry name" value="Jelly Rolls"/>
    <property type="match status" value="1"/>
</dbReference>
<dbReference type="SUPFAM" id="SSF51182">
    <property type="entry name" value="RmlC-like cupins"/>
    <property type="match status" value="1"/>
</dbReference>
<name>A0A858SX12_9RHOB</name>
<organism evidence="2 3">
    <name type="scientific">Roseobacter ponti</name>
    <dbReference type="NCBI Taxonomy" id="1891787"/>
    <lineage>
        <taxon>Bacteria</taxon>
        <taxon>Pseudomonadati</taxon>
        <taxon>Pseudomonadota</taxon>
        <taxon>Alphaproteobacteria</taxon>
        <taxon>Rhodobacterales</taxon>
        <taxon>Roseobacteraceae</taxon>
        <taxon>Roseobacter</taxon>
    </lineage>
</organism>
<dbReference type="PANTHER" id="PTHR36448:SF2">
    <property type="entry name" value="CUPIN TYPE-1 DOMAIN-CONTAINING PROTEIN"/>
    <property type="match status" value="1"/>
</dbReference>
<dbReference type="PIRSF" id="PIRSF019307">
    <property type="entry name" value="UCP019307"/>
    <property type="match status" value="1"/>
</dbReference>
<dbReference type="RefSeq" id="WP_169641591.1">
    <property type="nucleotide sequence ID" value="NZ_CP048788.1"/>
</dbReference>
<dbReference type="PANTHER" id="PTHR36448">
    <property type="entry name" value="BLR7373 PROTEIN"/>
    <property type="match status" value="1"/>
</dbReference>
<dbReference type="InterPro" id="IPR013096">
    <property type="entry name" value="Cupin_2"/>
</dbReference>
<dbReference type="InterPro" id="IPR014500">
    <property type="entry name" value="UCP019307_cupin"/>
</dbReference>
<evidence type="ECO:0000313" key="3">
    <source>
        <dbReference type="Proteomes" id="UP000503308"/>
    </source>
</evidence>
<sequence length="185" mass="20600">MTTPESYTSRPTDRIPNSRFPLLVHRNGVPGGGEEALLDRFRSNGWLNNWRYPGIYTYAHYHSTTHECLGCASGWMEIVIFGKGGTKIRVEAGDVVVMPAGVSHEMVGNSDDNLMVGGYPDGRDWDNIQEEFITREDFRAAAKRIMMLPIPDLDPVTGAPLQSWIEAPSSVDADLNDYRDGLDPE</sequence>
<reference evidence="2 3" key="1">
    <citation type="submission" date="2020-02" db="EMBL/GenBank/DDBJ databases">
        <title>Genome sequence of Roseobacter ponti.</title>
        <authorList>
            <person name="Hollensteiner J."/>
            <person name="Schneider D."/>
            <person name="Poehlein A."/>
            <person name="Daniel R."/>
        </authorList>
    </citation>
    <scope>NUCLEOTIDE SEQUENCE [LARGE SCALE GENOMIC DNA]</scope>
    <source>
        <strain evidence="2 3">DSM 106830</strain>
    </source>
</reference>
<dbReference type="EMBL" id="CP048788">
    <property type="protein sequence ID" value="QJF52372.1"/>
    <property type="molecule type" value="Genomic_DNA"/>
</dbReference>
<evidence type="ECO:0000259" key="1">
    <source>
        <dbReference type="Pfam" id="PF07883"/>
    </source>
</evidence>
<dbReference type="Proteomes" id="UP000503308">
    <property type="component" value="Chromosome"/>
</dbReference>
<keyword evidence="3" id="KW-1185">Reference proteome</keyword>
<dbReference type="InterPro" id="IPR011051">
    <property type="entry name" value="RmlC_Cupin_sf"/>
</dbReference>
<accession>A0A858SX12</accession>
<evidence type="ECO:0000313" key="2">
    <source>
        <dbReference type="EMBL" id="QJF52372.1"/>
    </source>
</evidence>
<dbReference type="InterPro" id="IPR047121">
    <property type="entry name" value="YjiB-like"/>
</dbReference>